<evidence type="ECO:0000256" key="6">
    <source>
        <dbReference type="ARBA" id="ARBA00044478"/>
    </source>
</evidence>
<dbReference type="Proteomes" id="UP000230750">
    <property type="component" value="Unassembled WGS sequence"/>
</dbReference>
<dbReference type="PROSITE" id="PS00629">
    <property type="entry name" value="IMP_1"/>
    <property type="match status" value="1"/>
</dbReference>
<evidence type="ECO:0000256" key="5">
    <source>
        <dbReference type="ARBA" id="ARBA00044465"/>
    </source>
</evidence>
<dbReference type="AlphaFoldDB" id="A0A2G8KYX6"/>
<dbReference type="GO" id="GO:0046854">
    <property type="term" value="P:phosphatidylinositol phosphate biosynthetic process"/>
    <property type="evidence" value="ECO:0007669"/>
    <property type="project" value="InterPro"/>
</dbReference>
<feature type="binding site" evidence="8">
    <location>
        <position position="157"/>
    </location>
    <ligand>
        <name>Mg(2+)</name>
        <dbReference type="ChEBI" id="CHEBI:18420"/>
        <label>1</label>
        <note>catalytic</note>
    </ligand>
</feature>
<comment type="catalytic activity">
    <reaction evidence="6">
        <text>1D-myo-inositol 1,4-bisphosphate + H2O = 1D-myo-inositol 4-phosphate + phosphate</text>
        <dbReference type="Rhea" id="RHEA:15553"/>
        <dbReference type="ChEBI" id="CHEBI:15377"/>
        <dbReference type="ChEBI" id="CHEBI:43474"/>
        <dbReference type="ChEBI" id="CHEBI:58282"/>
        <dbReference type="ChEBI" id="CHEBI:58469"/>
        <dbReference type="EC" id="3.1.3.57"/>
    </reaction>
    <physiologicalReaction direction="left-to-right" evidence="6">
        <dbReference type="Rhea" id="RHEA:15554"/>
    </physiologicalReaction>
</comment>
<gene>
    <name evidence="9" type="ORF">BSL78_09862</name>
</gene>
<dbReference type="SUPFAM" id="SSF56655">
    <property type="entry name" value="Carbohydrate phosphatase"/>
    <property type="match status" value="1"/>
</dbReference>
<dbReference type="InterPro" id="IPR020550">
    <property type="entry name" value="Inositol_monophosphatase_CS"/>
</dbReference>
<dbReference type="GO" id="GO:0004441">
    <property type="term" value="F:inositol-1,4-bisphosphate 1-phosphatase activity"/>
    <property type="evidence" value="ECO:0007669"/>
    <property type="project" value="UniProtKB-EC"/>
</dbReference>
<protein>
    <recommendedName>
        <fullName evidence="7">inositol-1,4-bisphosphate 1-phosphatase</fullName>
        <ecNumber evidence="7">3.1.3.57</ecNumber>
    </recommendedName>
</protein>
<dbReference type="OrthoDB" id="9977309at2759"/>
<name>A0A2G8KYX6_STIJA</name>
<dbReference type="InterPro" id="IPR050725">
    <property type="entry name" value="CysQ/Inositol_MonoPase"/>
</dbReference>
<keyword evidence="4 8" id="KW-0460">Magnesium</keyword>
<keyword evidence="10" id="KW-1185">Reference proteome</keyword>
<dbReference type="FunFam" id="4.10.460.10:FF:000001">
    <property type="entry name" value="Inositol polyphosphate 1-phosphatase"/>
    <property type="match status" value="1"/>
</dbReference>
<dbReference type="PANTHER" id="PTHR43028:SF3">
    <property type="entry name" value="INOSITOL POLYPHOSPHATE 1-PHOSPHATASE"/>
    <property type="match status" value="1"/>
</dbReference>
<dbReference type="InterPro" id="IPR020583">
    <property type="entry name" value="Inositol_monoP_metal-BS"/>
</dbReference>
<dbReference type="EMBL" id="MRZV01000295">
    <property type="protein sequence ID" value="PIK53223.1"/>
    <property type="molecule type" value="Genomic_DNA"/>
</dbReference>
<dbReference type="PROSITE" id="PS00630">
    <property type="entry name" value="IMP_2"/>
    <property type="match status" value="1"/>
</dbReference>
<feature type="binding site" evidence="8">
    <location>
        <position position="80"/>
    </location>
    <ligand>
        <name>Mg(2+)</name>
        <dbReference type="ChEBI" id="CHEBI:18420"/>
        <label>1</label>
        <note>catalytic</note>
    </ligand>
</feature>
<evidence type="ECO:0000256" key="3">
    <source>
        <dbReference type="ARBA" id="ARBA00022723"/>
    </source>
</evidence>
<comment type="catalytic activity">
    <reaction evidence="5">
        <text>1D-myo-inositol 1,3,4-trisphosphate + H2O = 1D-myo-inositol 3,4-bisphosphate + phosphate</text>
        <dbReference type="Rhea" id="RHEA:70319"/>
        <dbReference type="ChEBI" id="CHEBI:15377"/>
        <dbReference type="ChEBI" id="CHEBI:43474"/>
        <dbReference type="ChEBI" id="CHEBI:58414"/>
        <dbReference type="ChEBI" id="CHEBI:83241"/>
    </reaction>
    <physiologicalReaction direction="left-to-right" evidence="5">
        <dbReference type="Rhea" id="RHEA:70320"/>
    </physiologicalReaction>
</comment>
<comment type="similarity">
    <text evidence="1">Belongs to the inositol monophosphatase superfamily.</text>
</comment>
<sequence>MADLLECLIKLSEKAGKLARIIRSENTLFKLLVQRKDDIHKNDDSFVHDFKTLGDVLIQEMIRYEIQKQFTNLAERVFGEETNKFTNTLGETVTVSIRPTVSETADVLNKVLNNNKEAAHLLAKALHEEVSMDVGSKVTNLTLELDLSNIGIWIDPIDGTSEFIKGNEDSTPKDGIYSNGLQCALVLIGVFDTTTGEPVMGVVNQPFAVNKDKSWQGRVLWGVCHKDVTASSFSLEATPHDSVDCIVSSAEKEEYTSRLERVGSVCTSSGAGYKMLCVIEEFTDAYFVSRGQTYKWDTCAPHALLRSVGGGIVDFEVTLNKCRKEKDVRLSGQEIAYHKPDSEGLEAKNRWSNSGGLVAYRSKESLQKLFDAFL</sequence>
<dbReference type="InterPro" id="IPR000760">
    <property type="entry name" value="Inositol_monophosphatase-like"/>
</dbReference>
<dbReference type="Gene3D" id="4.10.460.10">
    <property type="entry name" value="Inositol Polyphosphate 1-phosphatase, domain 1"/>
    <property type="match status" value="1"/>
</dbReference>
<keyword evidence="2" id="KW-0452">Lithium</keyword>
<dbReference type="Gene3D" id="3.30.540.10">
    <property type="entry name" value="Fructose-1,6-Bisphosphatase, subunit A, domain 1"/>
    <property type="match status" value="1"/>
</dbReference>
<evidence type="ECO:0000256" key="8">
    <source>
        <dbReference type="PIRSR" id="PIRSR600760-2"/>
    </source>
</evidence>
<reference evidence="9 10" key="1">
    <citation type="journal article" date="2017" name="PLoS Biol.">
        <title>The sea cucumber genome provides insights into morphological evolution and visceral regeneration.</title>
        <authorList>
            <person name="Zhang X."/>
            <person name="Sun L."/>
            <person name="Yuan J."/>
            <person name="Sun Y."/>
            <person name="Gao Y."/>
            <person name="Zhang L."/>
            <person name="Li S."/>
            <person name="Dai H."/>
            <person name="Hamel J.F."/>
            <person name="Liu C."/>
            <person name="Yu Y."/>
            <person name="Liu S."/>
            <person name="Lin W."/>
            <person name="Guo K."/>
            <person name="Jin S."/>
            <person name="Xu P."/>
            <person name="Storey K.B."/>
            <person name="Huan P."/>
            <person name="Zhang T."/>
            <person name="Zhou Y."/>
            <person name="Zhang J."/>
            <person name="Lin C."/>
            <person name="Li X."/>
            <person name="Xing L."/>
            <person name="Huo D."/>
            <person name="Sun M."/>
            <person name="Wang L."/>
            <person name="Mercier A."/>
            <person name="Li F."/>
            <person name="Yang H."/>
            <person name="Xiang J."/>
        </authorList>
    </citation>
    <scope>NUCLEOTIDE SEQUENCE [LARGE SCALE GENOMIC DNA]</scope>
    <source>
        <strain evidence="9">Shaxun</strain>
        <tissue evidence="9">Muscle</tissue>
    </source>
</reference>
<comment type="cofactor">
    <cofactor evidence="8">
        <name>Mg(2+)</name>
        <dbReference type="ChEBI" id="CHEBI:18420"/>
    </cofactor>
</comment>
<feature type="binding site" evidence="8">
    <location>
        <position position="297"/>
    </location>
    <ligand>
        <name>Mg(2+)</name>
        <dbReference type="ChEBI" id="CHEBI:18420"/>
        <label>1</label>
        <note>catalytic</note>
    </ligand>
</feature>
<dbReference type="PANTHER" id="PTHR43028">
    <property type="entry name" value="3'(2'),5'-BISPHOSPHATE NUCLEOTIDASE 1"/>
    <property type="match status" value="1"/>
</dbReference>
<dbReference type="STRING" id="307972.A0A2G8KYX6"/>
<dbReference type="GO" id="GO:0046872">
    <property type="term" value="F:metal ion binding"/>
    <property type="evidence" value="ECO:0007669"/>
    <property type="project" value="UniProtKB-KW"/>
</dbReference>
<dbReference type="Pfam" id="PF00459">
    <property type="entry name" value="Inositol_P"/>
    <property type="match status" value="1"/>
</dbReference>
<organism evidence="9 10">
    <name type="scientific">Stichopus japonicus</name>
    <name type="common">Sea cucumber</name>
    <dbReference type="NCBI Taxonomy" id="307972"/>
    <lineage>
        <taxon>Eukaryota</taxon>
        <taxon>Metazoa</taxon>
        <taxon>Echinodermata</taxon>
        <taxon>Eleutherozoa</taxon>
        <taxon>Echinozoa</taxon>
        <taxon>Holothuroidea</taxon>
        <taxon>Aspidochirotacea</taxon>
        <taxon>Aspidochirotida</taxon>
        <taxon>Stichopodidae</taxon>
        <taxon>Apostichopus</taxon>
    </lineage>
</organism>
<dbReference type="InterPro" id="IPR044897">
    <property type="entry name" value="INPP1_dom_1"/>
</dbReference>
<dbReference type="Gene3D" id="3.40.190.80">
    <property type="match status" value="1"/>
</dbReference>
<keyword evidence="3 8" id="KW-0479">Metal-binding</keyword>
<comment type="caution">
    <text evidence="9">The sequence shown here is derived from an EMBL/GenBank/DDBJ whole genome shotgun (WGS) entry which is preliminary data.</text>
</comment>
<dbReference type="EC" id="3.1.3.57" evidence="7"/>
<evidence type="ECO:0000256" key="2">
    <source>
        <dbReference type="ARBA" id="ARBA00022671"/>
    </source>
</evidence>
<accession>A0A2G8KYX6</accession>
<proteinExistence type="inferred from homology"/>
<feature type="binding site" evidence="8">
    <location>
        <position position="155"/>
    </location>
    <ligand>
        <name>Mg(2+)</name>
        <dbReference type="ChEBI" id="CHEBI:18420"/>
        <label>1</label>
        <note>catalytic</note>
    </ligand>
</feature>
<evidence type="ECO:0000256" key="4">
    <source>
        <dbReference type="ARBA" id="ARBA00022842"/>
    </source>
</evidence>
<feature type="binding site" evidence="8">
    <location>
        <position position="158"/>
    </location>
    <ligand>
        <name>Mg(2+)</name>
        <dbReference type="ChEBI" id="CHEBI:18420"/>
        <label>1</label>
        <note>catalytic</note>
    </ligand>
</feature>
<evidence type="ECO:0000256" key="7">
    <source>
        <dbReference type="ARBA" id="ARBA00044519"/>
    </source>
</evidence>
<evidence type="ECO:0000313" key="10">
    <source>
        <dbReference type="Proteomes" id="UP000230750"/>
    </source>
</evidence>
<evidence type="ECO:0000256" key="1">
    <source>
        <dbReference type="ARBA" id="ARBA00009759"/>
    </source>
</evidence>
<evidence type="ECO:0000313" key="9">
    <source>
        <dbReference type="EMBL" id="PIK53223.1"/>
    </source>
</evidence>